<evidence type="ECO:0000313" key="2">
    <source>
        <dbReference type="EMBL" id="KKN07459.1"/>
    </source>
</evidence>
<sequence>LGLLMTAFACIFLLQVNTECEMRSTETTSKVLYRGGVILLTSAVLLGLRLGFIMLLLTGCAVVPHPRPWTGREKAAAAFFVTAHTVNAISTERHLDISGNYEYNPILGRYPSDRRVNTYFSITGLGTLLIAHLYPELREPLLIGYGGINAGWAVYDFSK</sequence>
<organism evidence="2">
    <name type="scientific">marine sediment metagenome</name>
    <dbReference type="NCBI Taxonomy" id="412755"/>
    <lineage>
        <taxon>unclassified sequences</taxon>
        <taxon>metagenomes</taxon>
        <taxon>ecological metagenomes</taxon>
    </lineage>
</organism>
<gene>
    <name evidence="2" type="ORF">LCGC14_1066850</name>
</gene>
<feature type="non-terminal residue" evidence="2">
    <location>
        <position position="1"/>
    </location>
</feature>
<dbReference type="AlphaFoldDB" id="A0A0F9MPB0"/>
<evidence type="ECO:0000256" key="1">
    <source>
        <dbReference type="SAM" id="Phobius"/>
    </source>
</evidence>
<reference evidence="2" key="1">
    <citation type="journal article" date="2015" name="Nature">
        <title>Complex archaea that bridge the gap between prokaryotes and eukaryotes.</title>
        <authorList>
            <person name="Spang A."/>
            <person name="Saw J.H."/>
            <person name="Jorgensen S.L."/>
            <person name="Zaremba-Niedzwiedzka K."/>
            <person name="Martijn J."/>
            <person name="Lind A.E."/>
            <person name="van Eijk R."/>
            <person name="Schleper C."/>
            <person name="Guy L."/>
            <person name="Ettema T.J."/>
        </authorList>
    </citation>
    <scope>NUCLEOTIDE SEQUENCE</scope>
</reference>
<name>A0A0F9MPB0_9ZZZZ</name>
<protein>
    <submittedName>
        <fullName evidence="2">Uncharacterized protein</fullName>
    </submittedName>
</protein>
<keyword evidence="1" id="KW-0472">Membrane</keyword>
<proteinExistence type="predicted"/>
<accession>A0A0F9MPB0</accession>
<keyword evidence="1" id="KW-0812">Transmembrane</keyword>
<dbReference type="EMBL" id="LAZR01004569">
    <property type="protein sequence ID" value="KKN07459.1"/>
    <property type="molecule type" value="Genomic_DNA"/>
</dbReference>
<feature type="transmembrane region" description="Helical" evidence="1">
    <location>
        <begin position="37"/>
        <end position="63"/>
    </location>
</feature>
<comment type="caution">
    <text evidence="2">The sequence shown here is derived from an EMBL/GenBank/DDBJ whole genome shotgun (WGS) entry which is preliminary data.</text>
</comment>
<keyword evidence="1" id="KW-1133">Transmembrane helix</keyword>